<reference evidence="5" key="1">
    <citation type="submission" date="2021-05" db="EMBL/GenBank/DDBJ databases">
        <title>Molecular characterization for Shewanella algae harboring chromosomal blaOXA-55-like strains isolated from clinical and environment sample.</title>
        <authorList>
            <person name="Ohama Y."/>
            <person name="Aoki K."/>
            <person name="Harada S."/>
            <person name="Moriya K."/>
            <person name="Ishii Y."/>
            <person name="Tateda K."/>
        </authorList>
    </citation>
    <scope>NUCLEOTIDE SEQUENCE</scope>
    <source>
        <strain evidence="5">TUM17379</strain>
    </source>
</reference>
<dbReference type="FunFam" id="3.40.50.970:FF:000129">
    <property type="entry name" value="Transketolase"/>
    <property type="match status" value="1"/>
</dbReference>
<dbReference type="Pfam" id="PF02779">
    <property type="entry name" value="Transket_pyr"/>
    <property type="match status" value="1"/>
</dbReference>
<dbReference type="PANTHER" id="PTHR43825:SF1">
    <property type="entry name" value="TRANSKETOLASE-LIKE PYRIMIDINE-BINDING DOMAIN-CONTAINING PROTEIN"/>
    <property type="match status" value="1"/>
</dbReference>
<name>A0AAD1K9C7_9GAMM</name>
<proteinExistence type="inferred from homology"/>
<organism evidence="5 6">
    <name type="scientific">Shewanella algae</name>
    <dbReference type="NCBI Taxonomy" id="38313"/>
    <lineage>
        <taxon>Bacteria</taxon>
        <taxon>Pseudomonadati</taxon>
        <taxon>Pseudomonadota</taxon>
        <taxon>Gammaproteobacteria</taxon>
        <taxon>Alteromonadales</taxon>
        <taxon>Shewanellaceae</taxon>
        <taxon>Shewanella</taxon>
    </lineage>
</organism>
<dbReference type="InterPro" id="IPR029061">
    <property type="entry name" value="THDP-binding"/>
</dbReference>
<dbReference type="Gene3D" id="3.40.50.920">
    <property type="match status" value="1"/>
</dbReference>
<dbReference type="SUPFAM" id="SSF52922">
    <property type="entry name" value="TK C-terminal domain-like"/>
    <property type="match status" value="1"/>
</dbReference>
<dbReference type="EMBL" id="AP024613">
    <property type="protein sequence ID" value="BCV44351.1"/>
    <property type="molecule type" value="Genomic_DNA"/>
</dbReference>
<evidence type="ECO:0000256" key="3">
    <source>
        <dbReference type="ARBA" id="ARBA00023052"/>
    </source>
</evidence>
<protein>
    <submittedName>
        <fullName evidence="5">Transketolase</fullName>
    </submittedName>
</protein>
<evidence type="ECO:0000313" key="5">
    <source>
        <dbReference type="EMBL" id="BCV44351.1"/>
    </source>
</evidence>
<dbReference type="SMART" id="SM00861">
    <property type="entry name" value="Transket_pyr"/>
    <property type="match status" value="1"/>
</dbReference>
<comment type="cofactor">
    <cofactor evidence="1">
        <name>thiamine diphosphate</name>
        <dbReference type="ChEBI" id="CHEBI:58937"/>
    </cofactor>
</comment>
<gene>
    <name evidence="5" type="ORF">TUM17379_13690</name>
</gene>
<comment type="similarity">
    <text evidence="2">Belongs to the transketolase family.</text>
</comment>
<keyword evidence="3" id="KW-0786">Thiamine pyrophosphate</keyword>
<dbReference type="Gene3D" id="3.40.50.970">
    <property type="match status" value="1"/>
</dbReference>
<dbReference type="InterPro" id="IPR051157">
    <property type="entry name" value="PDH/Transketolase"/>
</dbReference>
<dbReference type="Proteomes" id="UP000825078">
    <property type="component" value="Chromosome"/>
</dbReference>
<evidence type="ECO:0000256" key="1">
    <source>
        <dbReference type="ARBA" id="ARBA00001964"/>
    </source>
</evidence>
<evidence type="ECO:0000256" key="2">
    <source>
        <dbReference type="ARBA" id="ARBA00007131"/>
    </source>
</evidence>
<dbReference type="AlphaFoldDB" id="A0AAD1K9C7"/>
<evidence type="ECO:0000313" key="6">
    <source>
        <dbReference type="Proteomes" id="UP000825078"/>
    </source>
</evidence>
<accession>A0AAD1K9C7</accession>
<dbReference type="RefSeq" id="WP_123115996.1">
    <property type="nucleotide sequence ID" value="NZ_AP024613.1"/>
</dbReference>
<dbReference type="SUPFAM" id="SSF52518">
    <property type="entry name" value="Thiamin diphosphate-binding fold (THDP-binding)"/>
    <property type="match status" value="1"/>
</dbReference>
<evidence type="ECO:0000259" key="4">
    <source>
        <dbReference type="SMART" id="SM00861"/>
    </source>
</evidence>
<feature type="domain" description="Transketolase-like pyrimidine-binding" evidence="4">
    <location>
        <begin position="13"/>
        <end position="178"/>
    </location>
</feature>
<dbReference type="Pfam" id="PF02780">
    <property type="entry name" value="Transketolase_C"/>
    <property type="match status" value="1"/>
</dbReference>
<dbReference type="PANTHER" id="PTHR43825">
    <property type="entry name" value="PYRUVATE DEHYDROGENASE E1 COMPONENT"/>
    <property type="match status" value="1"/>
</dbReference>
<dbReference type="InterPro" id="IPR005475">
    <property type="entry name" value="Transketolase-like_Pyr-bd"/>
</dbReference>
<dbReference type="InterPro" id="IPR009014">
    <property type="entry name" value="Transketo_C/PFOR_II"/>
</dbReference>
<dbReference type="InterPro" id="IPR033248">
    <property type="entry name" value="Transketolase_C"/>
</dbReference>
<sequence>MSNAPTLVGQQSDSLREAFGKVISECANSDPKVLVLDADVAGGTGAHHFRRQHEKRFIQCGIAEQNMIGVAAGLATVGFKPFVTTFATFMLRGLEQIRLSIAYSQKNVKLIASHPGLDVGPDGASAQCIEDIACMRALPGMTVLSPCDAWEVQAATKALLNYPGPAYMRTGRSPCPNVFTQEPDFTIGKGRLLQDGNTVTLISCGVMTHRALAASKELAAQGVSVRVIHMPTIKPIDSALIIQAANETSAIISCEDHNVIGGLGSAVAEVLAENPSVPLFRMGLNETIGRSGEPDELATFYGLDKESIKSKVFQVIEKVGK</sequence>
<dbReference type="CDD" id="cd07033">
    <property type="entry name" value="TPP_PYR_DXS_TK_like"/>
    <property type="match status" value="1"/>
</dbReference>